<feature type="binding site" evidence="9">
    <location>
        <begin position="98"/>
        <end position="99"/>
    </location>
    <ligand>
        <name>ATP</name>
        <dbReference type="ChEBI" id="CHEBI:30616"/>
    </ligand>
</feature>
<evidence type="ECO:0000256" key="4">
    <source>
        <dbReference type="ARBA" id="ARBA00022741"/>
    </source>
</evidence>
<evidence type="ECO:0000256" key="9">
    <source>
        <dbReference type="HAMAP-Rule" id="MF_00583"/>
    </source>
</evidence>
<comment type="pathway">
    <text evidence="9">Metabolic intermediate biosynthesis; 5-phospho-alpha-D-ribose 1-diphosphate biosynthesis; 5-phospho-alpha-D-ribose 1-diphosphate from D-ribose 5-phosphate (route I): step 1/1.</text>
</comment>
<sequence length="315" mass="34197">MSGSQIKLFSANANPELAQEIAEYLGLSMASAKVIRFSDGEVTVDIDESVRGADVFIIQPTCAPVNEHLMELLIMIDAVRRASARRITAVIPYYGYARQERKSRAREPISAKLVANLLTAAGARRVVAMDLHASAIQGFFDIPVDHLPGVPILAEYYQKKHLDNLLVVSPDLGGVTRARNLANRLGTEIAIIDKRRPQPNVAEIMNIIGDIRGKTVVMADDIIDTAGTITLGAQALLDRGAKEVHACCTHAVLSGSAYERLEKSVIKEVLITNTIPFDSAKAASCSKIKVLSVAPIFGEAIMRIHEDLSVSRLFD</sequence>
<dbReference type="SMART" id="SM01400">
    <property type="entry name" value="Pribosyltran_N"/>
    <property type="match status" value="1"/>
</dbReference>
<keyword evidence="4 9" id="KW-0547">Nucleotide-binding</keyword>
<feature type="binding site" evidence="9">
    <location>
        <position position="171"/>
    </location>
    <ligand>
        <name>Mg(2+)</name>
        <dbReference type="ChEBI" id="CHEBI:18420"/>
    </ligand>
</feature>
<keyword evidence="6 9" id="KW-0067">ATP-binding</keyword>
<gene>
    <name evidence="9" type="primary">prs</name>
    <name evidence="11" type="ORF">NVS47_07420</name>
</gene>
<dbReference type="InterPro" id="IPR029057">
    <property type="entry name" value="PRTase-like"/>
</dbReference>
<keyword evidence="3 9" id="KW-0545">Nucleotide biosynthesis</keyword>
<reference evidence="11 12" key="1">
    <citation type="submission" date="2022-08" db="EMBL/GenBank/DDBJ databases">
        <title>Proteogenomics of the novel Dehalobacterium formicoaceticum strain EZ94 highlights a key role of methyltransferases during anaerobic dichloromethane degradation.</title>
        <authorList>
            <person name="Wasmund K."/>
        </authorList>
    </citation>
    <scope>NUCLEOTIDE SEQUENCE [LARGE SCALE GENOMIC DNA]</scope>
    <source>
        <strain evidence="11 12">EZ94</strain>
    </source>
</reference>
<proteinExistence type="inferred from homology"/>
<evidence type="ECO:0000313" key="11">
    <source>
        <dbReference type="EMBL" id="MCR6545345.1"/>
    </source>
</evidence>
<comment type="cofactor">
    <cofactor evidence="9">
        <name>Mg(2+)</name>
        <dbReference type="ChEBI" id="CHEBI:18420"/>
    </cofactor>
    <text evidence="9">Binds 2 Mg(2+) ions per subunit.</text>
</comment>
<dbReference type="SUPFAM" id="SSF53271">
    <property type="entry name" value="PRTase-like"/>
    <property type="match status" value="1"/>
</dbReference>
<comment type="subcellular location">
    <subcellularLocation>
        <location evidence="9">Cytoplasm</location>
    </subcellularLocation>
</comment>
<dbReference type="Pfam" id="PF13793">
    <property type="entry name" value="Pribosyltran_N"/>
    <property type="match status" value="1"/>
</dbReference>
<evidence type="ECO:0000256" key="2">
    <source>
        <dbReference type="ARBA" id="ARBA00022723"/>
    </source>
</evidence>
<evidence type="ECO:0000256" key="3">
    <source>
        <dbReference type="ARBA" id="ARBA00022727"/>
    </source>
</evidence>
<feature type="binding site" evidence="9">
    <location>
        <position position="196"/>
    </location>
    <ligand>
        <name>D-ribose 5-phosphate</name>
        <dbReference type="ChEBI" id="CHEBI:78346"/>
    </ligand>
</feature>
<organism evidence="11 12">
    <name type="scientific">Dehalobacterium formicoaceticum</name>
    <dbReference type="NCBI Taxonomy" id="51515"/>
    <lineage>
        <taxon>Bacteria</taxon>
        <taxon>Bacillati</taxon>
        <taxon>Bacillota</taxon>
        <taxon>Clostridia</taxon>
        <taxon>Eubacteriales</taxon>
        <taxon>Peptococcaceae</taxon>
        <taxon>Dehalobacterium</taxon>
    </lineage>
</organism>
<comment type="subunit">
    <text evidence="9">Homohexamer.</text>
</comment>
<dbReference type="InterPro" id="IPR000836">
    <property type="entry name" value="PRTase_dom"/>
</dbReference>
<dbReference type="InterPro" id="IPR029099">
    <property type="entry name" value="Pribosyltran_N"/>
</dbReference>
<dbReference type="HAMAP" id="MF_00583_B">
    <property type="entry name" value="RibP_PPkinase_B"/>
    <property type="match status" value="1"/>
</dbReference>
<evidence type="ECO:0000259" key="10">
    <source>
        <dbReference type="Pfam" id="PF13793"/>
    </source>
</evidence>
<evidence type="ECO:0000256" key="6">
    <source>
        <dbReference type="ARBA" id="ARBA00022840"/>
    </source>
</evidence>
<dbReference type="EMBL" id="JANPWE010000003">
    <property type="protein sequence ID" value="MCR6545345.1"/>
    <property type="molecule type" value="Genomic_DNA"/>
</dbReference>
<evidence type="ECO:0000256" key="1">
    <source>
        <dbReference type="ARBA" id="ARBA00022679"/>
    </source>
</evidence>
<dbReference type="Proteomes" id="UP001524944">
    <property type="component" value="Unassembled WGS sequence"/>
</dbReference>
<dbReference type="CDD" id="cd06223">
    <property type="entry name" value="PRTases_typeI"/>
    <property type="match status" value="1"/>
</dbReference>
<name>A0ABT1Y388_9FIRM</name>
<dbReference type="NCBIfam" id="TIGR01251">
    <property type="entry name" value="ribP_PPkin"/>
    <property type="match status" value="1"/>
</dbReference>
<dbReference type="InterPro" id="IPR005946">
    <property type="entry name" value="Rib-P_diPkinase"/>
</dbReference>
<keyword evidence="1 9" id="KW-0808">Transferase</keyword>
<protein>
    <recommendedName>
        <fullName evidence="9">Ribose-phosphate pyrophosphokinase</fullName>
        <shortName evidence="9">RPPK</shortName>
        <ecNumber evidence="9">2.7.6.1</ecNumber>
    </recommendedName>
    <alternativeName>
        <fullName evidence="9">5-phospho-D-ribosyl alpha-1-diphosphate synthase</fullName>
    </alternativeName>
    <alternativeName>
        <fullName evidence="9">Phosphoribosyl diphosphate synthase</fullName>
    </alternativeName>
    <alternativeName>
        <fullName evidence="9">Phosphoribosyl pyrophosphate synthase</fullName>
        <shortName evidence="9">P-Rib-PP synthase</shortName>
        <shortName evidence="9">PRPP synthase</shortName>
        <shortName evidence="9">PRPPase</shortName>
    </alternativeName>
</protein>
<evidence type="ECO:0000256" key="8">
    <source>
        <dbReference type="ARBA" id="ARBA00049535"/>
    </source>
</evidence>
<dbReference type="InterPro" id="IPR037515">
    <property type="entry name" value="Rib-P_diPkinase_bac"/>
</dbReference>
<feature type="binding site" evidence="9">
    <location>
        <begin position="224"/>
        <end position="228"/>
    </location>
    <ligand>
        <name>D-ribose 5-phosphate</name>
        <dbReference type="ChEBI" id="CHEBI:78346"/>
    </ligand>
</feature>
<dbReference type="Pfam" id="PF14572">
    <property type="entry name" value="Pribosyl_synth"/>
    <property type="match status" value="1"/>
</dbReference>
<evidence type="ECO:0000313" key="12">
    <source>
        <dbReference type="Proteomes" id="UP001524944"/>
    </source>
</evidence>
<comment type="function">
    <text evidence="9">Involved in the biosynthesis of the central metabolite phospho-alpha-D-ribosyl-1-pyrophosphate (PRPP) via the transfer of pyrophosphoryl group from ATP to 1-hydroxyl of ribose-5-phosphate (Rib-5-P).</text>
</comment>
<keyword evidence="5 9" id="KW-0418">Kinase</keyword>
<keyword evidence="2 9" id="KW-0479">Metal-binding</keyword>
<dbReference type="PANTHER" id="PTHR10210:SF41">
    <property type="entry name" value="RIBOSE-PHOSPHATE PYROPHOSPHOKINASE 1, CHLOROPLASTIC"/>
    <property type="match status" value="1"/>
</dbReference>
<feature type="binding site" evidence="9">
    <location>
        <begin position="39"/>
        <end position="41"/>
    </location>
    <ligand>
        <name>ATP</name>
        <dbReference type="ChEBI" id="CHEBI:30616"/>
    </ligand>
</feature>
<comment type="catalytic activity">
    <reaction evidence="8 9">
        <text>D-ribose 5-phosphate + ATP = 5-phospho-alpha-D-ribose 1-diphosphate + AMP + H(+)</text>
        <dbReference type="Rhea" id="RHEA:15609"/>
        <dbReference type="ChEBI" id="CHEBI:15378"/>
        <dbReference type="ChEBI" id="CHEBI:30616"/>
        <dbReference type="ChEBI" id="CHEBI:58017"/>
        <dbReference type="ChEBI" id="CHEBI:78346"/>
        <dbReference type="ChEBI" id="CHEBI:456215"/>
        <dbReference type="EC" id="2.7.6.1"/>
    </reaction>
</comment>
<accession>A0ABT1Y388</accession>
<feature type="binding site" evidence="9">
    <location>
        <position position="132"/>
    </location>
    <ligand>
        <name>Mg(2+)</name>
        <dbReference type="ChEBI" id="CHEBI:18420"/>
    </ligand>
</feature>
<comment type="caution">
    <text evidence="11">The sequence shown here is derived from an EMBL/GenBank/DDBJ whole genome shotgun (WGS) entry which is preliminary data.</text>
</comment>
<dbReference type="PANTHER" id="PTHR10210">
    <property type="entry name" value="RIBOSE-PHOSPHATE DIPHOSPHOKINASE FAMILY MEMBER"/>
    <property type="match status" value="1"/>
</dbReference>
<feature type="active site" evidence="9">
    <location>
        <position position="194"/>
    </location>
</feature>
<feature type="binding site" evidence="9">
    <location>
        <position position="220"/>
    </location>
    <ligand>
        <name>D-ribose 5-phosphate</name>
        <dbReference type="ChEBI" id="CHEBI:78346"/>
    </ligand>
</feature>
<evidence type="ECO:0000256" key="5">
    <source>
        <dbReference type="ARBA" id="ARBA00022777"/>
    </source>
</evidence>
<dbReference type="Gene3D" id="3.40.50.2020">
    <property type="match status" value="2"/>
</dbReference>
<evidence type="ECO:0000256" key="7">
    <source>
        <dbReference type="ARBA" id="ARBA00022842"/>
    </source>
</evidence>
<keyword evidence="7 9" id="KW-0460">Magnesium</keyword>
<dbReference type="EC" id="2.7.6.1" evidence="9"/>
<dbReference type="NCBIfam" id="NF002320">
    <property type="entry name" value="PRK01259.1"/>
    <property type="match status" value="1"/>
</dbReference>
<dbReference type="RefSeq" id="WP_089609374.1">
    <property type="nucleotide sequence ID" value="NZ_CP022121.1"/>
</dbReference>
<comment type="similarity">
    <text evidence="9">Belongs to the ribose-phosphate pyrophosphokinase family. Class I subfamily.</text>
</comment>
<keyword evidence="9" id="KW-0963">Cytoplasm</keyword>
<keyword evidence="12" id="KW-1185">Reference proteome</keyword>
<feature type="domain" description="Ribose-phosphate pyrophosphokinase N-terminal" evidence="10">
    <location>
        <begin position="6"/>
        <end position="122"/>
    </location>
</feature>